<name>A0ABT7T1E4_9ALTE</name>
<evidence type="ECO:0000256" key="1">
    <source>
        <dbReference type="ARBA" id="ARBA00014474"/>
    </source>
</evidence>
<dbReference type="SMART" id="SM00422">
    <property type="entry name" value="HTH_MERR"/>
    <property type="match status" value="1"/>
</dbReference>
<evidence type="ECO:0000256" key="6">
    <source>
        <dbReference type="ARBA" id="ARBA00023015"/>
    </source>
</evidence>
<protein>
    <recommendedName>
        <fullName evidence="1">Redox-sensitive transcriptional activator SoxR</fullName>
    </recommendedName>
</protein>
<dbReference type="CDD" id="cd01110">
    <property type="entry name" value="HTH_SoxR"/>
    <property type="match status" value="1"/>
</dbReference>
<reference evidence="10 11" key="1">
    <citation type="submission" date="2023-06" db="EMBL/GenBank/DDBJ databases">
        <title>Alteromonas sp. ASW11-36 isolated from intertidal sand.</title>
        <authorList>
            <person name="Li Y."/>
        </authorList>
    </citation>
    <scope>NUCLEOTIDE SEQUENCE [LARGE SCALE GENOMIC DNA]</scope>
    <source>
        <strain evidence="10 11">ASW11-36</strain>
    </source>
</reference>
<evidence type="ECO:0000256" key="2">
    <source>
        <dbReference type="ARBA" id="ARBA00022714"/>
    </source>
</evidence>
<dbReference type="NCBIfam" id="TIGR01950">
    <property type="entry name" value="SoxR"/>
    <property type="match status" value="1"/>
</dbReference>
<dbReference type="SUPFAM" id="SSF46955">
    <property type="entry name" value="Putative DNA-binding domain"/>
    <property type="match status" value="1"/>
</dbReference>
<evidence type="ECO:0000256" key="8">
    <source>
        <dbReference type="ARBA" id="ARBA00023163"/>
    </source>
</evidence>
<keyword evidence="7" id="KW-0238">DNA-binding</keyword>
<accession>A0ABT7T1E4</accession>
<proteinExistence type="predicted"/>
<feature type="domain" description="HTH merR-type" evidence="9">
    <location>
        <begin position="5"/>
        <end position="73"/>
    </location>
</feature>
<keyword evidence="5" id="KW-0411">Iron-sulfur</keyword>
<evidence type="ECO:0000313" key="11">
    <source>
        <dbReference type="Proteomes" id="UP001234343"/>
    </source>
</evidence>
<dbReference type="InterPro" id="IPR010211">
    <property type="entry name" value="Redox-sen_tscrpt-act_SoxR"/>
</dbReference>
<evidence type="ECO:0000256" key="5">
    <source>
        <dbReference type="ARBA" id="ARBA00023014"/>
    </source>
</evidence>
<evidence type="ECO:0000256" key="4">
    <source>
        <dbReference type="ARBA" id="ARBA00023004"/>
    </source>
</evidence>
<dbReference type="RefSeq" id="WP_289367154.1">
    <property type="nucleotide sequence ID" value="NZ_JAUCBP010000013.1"/>
</dbReference>
<dbReference type="PRINTS" id="PR00040">
    <property type="entry name" value="HTHMERR"/>
</dbReference>
<keyword evidence="11" id="KW-1185">Reference proteome</keyword>
<sequence length="148" mass="16687">MGERVLSVGQLAKRSGVKVSTCHFYEEKGLIYSTRNTGNQRRYHPEILRRISVIKAAQKLGVSLDSIKAAFATLPDGRTPTKRDWQQLSKRWQQELDERINALQRLRDSLDGCIGCGCLSLKSCPLYNPEDSLAKYGSGPVILDQRHK</sequence>
<keyword evidence="2" id="KW-0001">2Fe-2S</keyword>
<dbReference type="InterPro" id="IPR015358">
    <property type="entry name" value="Tscrpt_reg_MerR_DNA-bd"/>
</dbReference>
<dbReference type="Pfam" id="PF09278">
    <property type="entry name" value="MerR-DNA-bind"/>
    <property type="match status" value="1"/>
</dbReference>
<dbReference type="InterPro" id="IPR047057">
    <property type="entry name" value="MerR_fam"/>
</dbReference>
<dbReference type="EMBL" id="JAUCBP010000013">
    <property type="protein sequence ID" value="MDM7862269.1"/>
    <property type="molecule type" value="Genomic_DNA"/>
</dbReference>
<dbReference type="InterPro" id="IPR009061">
    <property type="entry name" value="DNA-bd_dom_put_sf"/>
</dbReference>
<dbReference type="InterPro" id="IPR000551">
    <property type="entry name" value="MerR-type_HTH_dom"/>
</dbReference>
<dbReference type="Proteomes" id="UP001234343">
    <property type="component" value="Unassembled WGS sequence"/>
</dbReference>
<evidence type="ECO:0000256" key="7">
    <source>
        <dbReference type="ARBA" id="ARBA00023125"/>
    </source>
</evidence>
<keyword evidence="4" id="KW-0408">Iron</keyword>
<evidence type="ECO:0000259" key="9">
    <source>
        <dbReference type="PROSITE" id="PS50937"/>
    </source>
</evidence>
<dbReference type="PROSITE" id="PS50937">
    <property type="entry name" value="HTH_MERR_2"/>
    <property type="match status" value="1"/>
</dbReference>
<keyword evidence="8" id="KW-0804">Transcription</keyword>
<keyword evidence="3" id="KW-0479">Metal-binding</keyword>
<dbReference type="Gene3D" id="1.10.1660.10">
    <property type="match status" value="1"/>
</dbReference>
<keyword evidence="6" id="KW-0805">Transcription regulation</keyword>
<dbReference type="Pfam" id="PF00376">
    <property type="entry name" value="MerR"/>
    <property type="match status" value="1"/>
</dbReference>
<evidence type="ECO:0000256" key="3">
    <source>
        <dbReference type="ARBA" id="ARBA00022723"/>
    </source>
</evidence>
<dbReference type="PANTHER" id="PTHR30204">
    <property type="entry name" value="REDOX-CYCLING DRUG-SENSING TRANSCRIPTIONAL ACTIVATOR SOXR"/>
    <property type="match status" value="1"/>
</dbReference>
<comment type="caution">
    <text evidence="10">The sequence shown here is derived from an EMBL/GenBank/DDBJ whole genome shotgun (WGS) entry which is preliminary data.</text>
</comment>
<dbReference type="PANTHER" id="PTHR30204:SF0">
    <property type="entry name" value="REDOX-SENSITIVE TRANSCRIPTIONAL ACTIVATOR SOXR"/>
    <property type="match status" value="1"/>
</dbReference>
<gene>
    <name evidence="10" type="primary">soxR</name>
    <name evidence="10" type="ORF">QTP81_16805</name>
</gene>
<evidence type="ECO:0000313" key="10">
    <source>
        <dbReference type="EMBL" id="MDM7862269.1"/>
    </source>
</evidence>
<organism evidence="10 11">
    <name type="scientific">Alteromonas arenosi</name>
    <dbReference type="NCBI Taxonomy" id="3055817"/>
    <lineage>
        <taxon>Bacteria</taxon>
        <taxon>Pseudomonadati</taxon>
        <taxon>Pseudomonadota</taxon>
        <taxon>Gammaproteobacteria</taxon>
        <taxon>Alteromonadales</taxon>
        <taxon>Alteromonadaceae</taxon>
        <taxon>Alteromonas/Salinimonas group</taxon>
        <taxon>Alteromonas</taxon>
    </lineage>
</organism>